<keyword evidence="4 6" id="KW-1133">Transmembrane helix</keyword>
<feature type="transmembrane region" description="Helical" evidence="6">
    <location>
        <begin position="275"/>
        <end position="297"/>
    </location>
</feature>
<dbReference type="AlphaFoldDB" id="A0A9Q9EDW9"/>
<dbReference type="OrthoDB" id="40134at2759"/>
<comment type="subcellular location">
    <subcellularLocation>
        <location evidence="1">Membrane</location>
        <topology evidence="1">Multi-pass membrane protein</topology>
    </subcellularLocation>
</comment>
<evidence type="ECO:0000256" key="4">
    <source>
        <dbReference type="ARBA" id="ARBA00022989"/>
    </source>
</evidence>
<feature type="transmembrane region" description="Helical" evidence="6">
    <location>
        <begin position="163"/>
        <end position="182"/>
    </location>
</feature>
<reference evidence="8" key="1">
    <citation type="submission" date="2022-06" db="EMBL/GenBank/DDBJ databases">
        <title>Complete genome sequences of two strains of the flax pathogen Septoria linicola.</title>
        <authorList>
            <person name="Lapalu N."/>
            <person name="Simon A."/>
            <person name="Demenou B."/>
            <person name="Paumier D."/>
            <person name="Guillot M.-P."/>
            <person name="Gout L."/>
            <person name="Valade R."/>
        </authorList>
    </citation>
    <scope>NUCLEOTIDE SEQUENCE</scope>
    <source>
        <strain evidence="8">SE15195</strain>
    </source>
</reference>
<comment type="similarity">
    <text evidence="2">Belongs to the amino acid/polyamine transporter 2 family.</text>
</comment>
<keyword evidence="3 6" id="KW-0812">Transmembrane</keyword>
<evidence type="ECO:0000256" key="1">
    <source>
        <dbReference type="ARBA" id="ARBA00004141"/>
    </source>
</evidence>
<sequence length="591" mass="65595">MSAANNDVKTGQALGPDAEHMDAHVDLNNKPIAPPDTNGHKSIYSDRAITFEAYNHWAQRAREAEKSFAPAGTFKQASQLFKRKKTSNVQQLPADHGIVAATGKTHVHEPSEDQYGVSETEWERAQRATRTATWGTIFYLITTDILGPYNVPWAISQMGYGPGIALYVSFGAFAFYSGLQLWRQFIGLDSPRYPMRNYGDLGFRVFGNWARQGINILQSCQFFLNVTLIIVTNGQGLQQMAQGRSGTGVLCFVAAEVIFMLCGFFLGQIRTLQRLGWLANLAVWLNIFVIIMTMAVVPHFGPNYEASFATYQTPRGPVMTSANWPAGAGLRDRINGLMNGVFAYGGATLFTELMSEMRRPMDFWKGFLCAEIFIFSVYITMGLVVYSYQGQFSFNPAYQGIPNDAYAWQTVGNAISFVSGLIAALLYGNIGIKVFYAAVLRDVFGFPPLDAKKGKWTWVFLVPIYWSLAFIVAAAIPQISNLISFVGAAFILQFSYTFPPVLMVAFNVQKDAVLPEEHFDPVTGQAQRVDSGMKRWIRGYRKKFFRNTFDVLYFLAALSTAGLGIYASVVSMHDSFANSRLTPFTCGSPTG</sequence>
<feature type="transmembrane region" description="Helical" evidence="6">
    <location>
        <begin position="132"/>
        <end position="151"/>
    </location>
</feature>
<evidence type="ECO:0000259" key="7">
    <source>
        <dbReference type="Pfam" id="PF01490"/>
    </source>
</evidence>
<evidence type="ECO:0000313" key="8">
    <source>
        <dbReference type="EMBL" id="USW47250.1"/>
    </source>
</evidence>
<feature type="transmembrane region" description="Helical" evidence="6">
    <location>
        <begin position="551"/>
        <end position="569"/>
    </location>
</feature>
<feature type="transmembrane region" description="Helical" evidence="6">
    <location>
        <begin position="249"/>
        <end position="269"/>
    </location>
</feature>
<dbReference type="PANTHER" id="PTHR22950">
    <property type="entry name" value="AMINO ACID TRANSPORTER"/>
    <property type="match status" value="1"/>
</dbReference>
<feature type="transmembrane region" description="Helical" evidence="6">
    <location>
        <begin position="363"/>
        <end position="386"/>
    </location>
</feature>
<organism evidence="8 9">
    <name type="scientific">Septoria linicola</name>
    <dbReference type="NCBI Taxonomy" id="215465"/>
    <lineage>
        <taxon>Eukaryota</taxon>
        <taxon>Fungi</taxon>
        <taxon>Dikarya</taxon>
        <taxon>Ascomycota</taxon>
        <taxon>Pezizomycotina</taxon>
        <taxon>Dothideomycetes</taxon>
        <taxon>Dothideomycetidae</taxon>
        <taxon>Mycosphaerellales</taxon>
        <taxon>Mycosphaerellaceae</taxon>
        <taxon>Septoria</taxon>
    </lineage>
</organism>
<gene>
    <name evidence="8" type="ORF">Slin15195_G005690</name>
</gene>
<evidence type="ECO:0000256" key="2">
    <source>
        <dbReference type="ARBA" id="ARBA00008066"/>
    </source>
</evidence>
<keyword evidence="5 6" id="KW-0472">Membrane</keyword>
<evidence type="ECO:0000256" key="6">
    <source>
        <dbReference type="SAM" id="Phobius"/>
    </source>
</evidence>
<evidence type="ECO:0000256" key="5">
    <source>
        <dbReference type="ARBA" id="ARBA00023136"/>
    </source>
</evidence>
<dbReference type="GO" id="GO:0015179">
    <property type="term" value="F:L-amino acid transmembrane transporter activity"/>
    <property type="evidence" value="ECO:0007669"/>
    <property type="project" value="TreeGrafter"/>
</dbReference>
<protein>
    <submittedName>
        <fullName evidence="8">Amino acid transporter, transmembrane domain-containing protein</fullName>
    </submittedName>
</protein>
<name>A0A9Q9EDW9_9PEZI</name>
<keyword evidence="9" id="KW-1185">Reference proteome</keyword>
<feature type="transmembrane region" description="Helical" evidence="6">
    <location>
        <begin position="406"/>
        <end position="427"/>
    </location>
</feature>
<feature type="transmembrane region" description="Helical" evidence="6">
    <location>
        <begin position="482"/>
        <end position="506"/>
    </location>
</feature>
<evidence type="ECO:0000256" key="3">
    <source>
        <dbReference type="ARBA" id="ARBA00022692"/>
    </source>
</evidence>
<dbReference type="Proteomes" id="UP001056384">
    <property type="component" value="Chromosome 1"/>
</dbReference>
<evidence type="ECO:0000313" key="9">
    <source>
        <dbReference type="Proteomes" id="UP001056384"/>
    </source>
</evidence>
<dbReference type="PANTHER" id="PTHR22950:SF461">
    <property type="entry name" value="AMINO ACID TRANSPORTER TRANSMEMBRANE DOMAIN-CONTAINING PROTEIN"/>
    <property type="match status" value="1"/>
</dbReference>
<feature type="transmembrane region" description="Helical" evidence="6">
    <location>
        <begin position="456"/>
        <end position="476"/>
    </location>
</feature>
<dbReference type="GO" id="GO:0016020">
    <property type="term" value="C:membrane"/>
    <property type="evidence" value="ECO:0007669"/>
    <property type="project" value="UniProtKB-SubCell"/>
</dbReference>
<dbReference type="InterPro" id="IPR013057">
    <property type="entry name" value="AA_transpt_TM"/>
</dbReference>
<accession>A0A9Q9EDW9</accession>
<dbReference type="EMBL" id="CP099418">
    <property type="protein sequence ID" value="USW47250.1"/>
    <property type="molecule type" value="Genomic_DNA"/>
</dbReference>
<dbReference type="Pfam" id="PF01490">
    <property type="entry name" value="Aa_trans"/>
    <property type="match status" value="1"/>
</dbReference>
<feature type="domain" description="Amino acid transporter transmembrane" evidence="7">
    <location>
        <begin position="131"/>
        <end position="504"/>
    </location>
</feature>
<proteinExistence type="inferred from homology"/>